<dbReference type="EMBL" id="JACHJP010000002">
    <property type="protein sequence ID" value="MBB4915959.1"/>
    <property type="molecule type" value="Genomic_DNA"/>
</dbReference>
<dbReference type="AlphaFoldDB" id="A0A7W7VMZ4"/>
<comment type="caution">
    <text evidence="1">The sequence shown here is derived from an EMBL/GenBank/DDBJ whole genome shotgun (WGS) entry which is preliminary data.</text>
</comment>
<sequence length="63" mass="6472">MNKDLGFEELTSAAALPALQGPGTNALVHTPFGFEELAPATALPALQGPGTNALVHTPFAWNS</sequence>
<dbReference type="Proteomes" id="UP000552644">
    <property type="component" value="Unassembled WGS sequence"/>
</dbReference>
<proteinExistence type="predicted"/>
<protein>
    <submittedName>
        <fullName evidence="1">Uncharacterized protein</fullName>
    </submittedName>
</protein>
<organism evidence="1 2">
    <name type="scientific">Streptosporangium saharense</name>
    <dbReference type="NCBI Taxonomy" id="1706840"/>
    <lineage>
        <taxon>Bacteria</taxon>
        <taxon>Bacillati</taxon>
        <taxon>Actinomycetota</taxon>
        <taxon>Actinomycetes</taxon>
        <taxon>Streptosporangiales</taxon>
        <taxon>Streptosporangiaceae</taxon>
        <taxon>Streptosporangium</taxon>
    </lineage>
</organism>
<keyword evidence="2" id="KW-1185">Reference proteome</keyword>
<dbReference type="RefSeq" id="WP_184714720.1">
    <property type="nucleotide sequence ID" value="NZ_JACHJP010000002.1"/>
</dbReference>
<reference evidence="1 2" key="1">
    <citation type="submission" date="2020-08" db="EMBL/GenBank/DDBJ databases">
        <title>Genomic Encyclopedia of Type Strains, Phase III (KMG-III): the genomes of soil and plant-associated and newly described type strains.</title>
        <authorList>
            <person name="Whitman W."/>
        </authorList>
    </citation>
    <scope>NUCLEOTIDE SEQUENCE [LARGE SCALE GENOMIC DNA]</scope>
    <source>
        <strain evidence="1 2">CECT 8840</strain>
    </source>
</reference>
<name>A0A7W7VMZ4_9ACTN</name>
<accession>A0A7W7VMZ4</accession>
<evidence type="ECO:0000313" key="1">
    <source>
        <dbReference type="EMBL" id="MBB4915959.1"/>
    </source>
</evidence>
<gene>
    <name evidence="1" type="ORF">FHS44_003044</name>
</gene>
<dbReference type="NCBIfam" id="NF040715">
    <property type="entry name" value="AmiA_rel_RiPP2x"/>
    <property type="match status" value="2"/>
</dbReference>
<evidence type="ECO:0000313" key="2">
    <source>
        <dbReference type="Proteomes" id="UP000552644"/>
    </source>
</evidence>